<dbReference type="InterPro" id="IPR002313">
    <property type="entry name" value="Lys-tRNA-ligase_II"/>
</dbReference>
<dbReference type="GO" id="GO:0000049">
    <property type="term" value="F:tRNA binding"/>
    <property type="evidence" value="ECO:0007669"/>
    <property type="project" value="TreeGrafter"/>
</dbReference>
<keyword evidence="7" id="KW-0963">Cytoplasm</keyword>
<protein>
    <recommendedName>
        <fullName evidence="7">Lysine--tRNA ligase</fullName>
        <ecNumber evidence="7">6.1.1.6</ecNumber>
    </recommendedName>
    <alternativeName>
        <fullName evidence="7">Lysyl-tRNA synthetase</fullName>
        <shortName evidence="7">LysRS</shortName>
    </alternativeName>
</protein>
<dbReference type="InterPro" id="IPR018149">
    <property type="entry name" value="Lys-tRNA-synth_II_C"/>
</dbReference>
<keyword evidence="7" id="KW-0648">Protein biosynthesis</keyword>
<dbReference type="Proteomes" id="UP000230363">
    <property type="component" value="Unassembled WGS sequence"/>
</dbReference>
<dbReference type="EC" id="6.1.1.6" evidence="7"/>
<comment type="cofactor">
    <cofactor evidence="7 8">
        <name>Mg(2+)</name>
        <dbReference type="ChEBI" id="CHEBI:18420"/>
    </cofactor>
    <text evidence="7 8">Binds 3 Mg(2+) ions per subunit.</text>
</comment>
<evidence type="ECO:0000256" key="4">
    <source>
        <dbReference type="ARBA" id="ARBA00022840"/>
    </source>
</evidence>
<dbReference type="SUPFAM" id="SSF55681">
    <property type="entry name" value="Class II aaRS and biotin synthetases"/>
    <property type="match status" value="1"/>
</dbReference>
<evidence type="ECO:0000259" key="9">
    <source>
        <dbReference type="PROSITE" id="PS50862"/>
    </source>
</evidence>
<dbReference type="PRINTS" id="PR00982">
    <property type="entry name" value="TRNASYNTHLYS"/>
</dbReference>
<keyword evidence="2 7" id="KW-0479">Metal-binding</keyword>
<keyword evidence="1 7" id="KW-0436">Ligase</keyword>
<dbReference type="GO" id="GO:0004824">
    <property type="term" value="F:lysine-tRNA ligase activity"/>
    <property type="evidence" value="ECO:0007669"/>
    <property type="project" value="UniProtKB-UniRule"/>
</dbReference>
<reference evidence="11" key="1">
    <citation type="submission" date="2017-09" db="EMBL/GenBank/DDBJ databases">
        <title>Depth-based differentiation of microbial function through sediment-hosted aquifers and enrichment of novel symbionts in the deep terrestrial subsurface.</title>
        <authorList>
            <person name="Probst A.J."/>
            <person name="Ladd B."/>
            <person name="Jarett J.K."/>
            <person name="Geller-Mcgrath D.E."/>
            <person name="Sieber C.M.K."/>
            <person name="Emerson J.B."/>
            <person name="Anantharaman K."/>
            <person name="Thomas B.C."/>
            <person name="Malmstrom R."/>
            <person name="Stieglmeier M."/>
            <person name="Klingl A."/>
            <person name="Woyke T."/>
            <person name="Ryan C.M."/>
            <person name="Banfield J.F."/>
        </authorList>
    </citation>
    <scope>NUCLEOTIDE SEQUENCE [LARGE SCALE GENOMIC DNA]</scope>
</reference>
<evidence type="ECO:0000256" key="7">
    <source>
        <dbReference type="HAMAP-Rule" id="MF_00252"/>
    </source>
</evidence>
<dbReference type="Gene3D" id="2.40.50.140">
    <property type="entry name" value="Nucleic acid-binding proteins"/>
    <property type="match status" value="1"/>
</dbReference>
<dbReference type="InterPro" id="IPR004364">
    <property type="entry name" value="Aa-tRNA-synt_II"/>
</dbReference>
<comment type="caution">
    <text evidence="7">Lacks conserved residue(s) required for the propagation of feature annotation.</text>
</comment>
<feature type="binding site" evidence="7">
    <location>
        <position position="416"/>
    </location>
    <ligand>
        <name>Mg(2+)</name>
        <dbReference type="ChEBI" id="CHEBI:18420"/>
        <label>1</label>
    </ligand>
</feature>
<evidence type="ECO:0000256" key="6">
    <source>
        <dbReference type="ARBA" id="ARBA00048573"/>
    </source>
</evidence>
<proteinExistence type="inferred from homology"/>
<dbReference type="InterPro" id="IPR006195">
    <property type="entry name" value="aa-tRNA-synth_II"/>
</dbReference>
<dbReference type="GO" id="GO:0006430">
    <property type="term" value="P:lysyl-tRNA aminoacylation"/>
    <property type="evidence" value="ECO:0007669"/>
    <property type="project" value="UniProtKB-UniRule"/>
</dbReference>
<keyword evidence="7 8" id="KW-0460">Magnesium</keyword>
<dbReference type="NCBIfam" id="TIGR00499">
    <property type="entry name" value="lysS_bact"/>
    <property type="match status" value="1"/>
</dbReference>
<dbReference type="InterPro" id="IPR045864">
    <property type="entry name" value="aa-tRNA-synth_II/BPL/LPL"/>
</dbReference>
<dbReference type="Pfam" id="PF00152">
    <property type="entry name" value="tRNA-synt_2"/>
    <property type="match status" value="1"/>
</dbReference>
<keyword evidence="3 7" id="KW-0547">Nucleotide-binding</keyword>
<comment type="subcellular location">
    <subcellularLocation>
        <location evidence="7">Cytoplasm</location>
    </subcellularLocation>
</comment>
<evidence type="ECO:0000256" key="5">
    <source>
        <dbReference type="ARBA" id="ARBA00023146"/>
    </source>
</evidence>
<evidence type="ECO:0000256" key="1">
    <source>
        <dbReference type="ARBA" id="ARBA00022598"/>
    </source>
</evidence>
<evidence type="ECO:0000313" key="10">
    <source>
        <dbReference type="EMBL" id="PIY59354.1"/>
    </source>
</evidence>
<feature type="binding site" evidence="7">
    <location>
        <position position="416"/>
    </location>
    <ligand>
        <name>Mg(2+)</name>
        <dbReference type="ChEBI" id="CHEBI:18420"/>
        <label>2</label>
    </ligand>
</feature>
<dbReference type="GO" id="GO:0005524">
    <property type="term" value="F:ATP binding"/>
    <property type="evidence" value="ECO:0007669"/>
    <property type="project" value="UniProtKB-UniRule"/>
</dbReference>
<name>A0A2M7Q8S4_9BACT</name>
<dbReference type="CDD" id="cd04322">
    <property type="entry name" value="LysRS_N"/>
    <property type="match status" value="1"/>
</dbReference>
<dbReference type="NCBIfam" id="NF001756">
    <property type="entry name" value="PRK00484.1"/>
    <property type="match status" value="1"/>
</dbReference>
<dbReference type="Pfam" id="PF01336">
    <property type="entry name" value="tRNA_anti-codon"/>
    <property type="match status" value="1"/>
</dbReference>
<dbReference type="InterPro" id="IPR004365">
    <property type="entry name" value="NA-bd_OB_tRNA"/>
</dbReference>
<feature type="domain" description="Aminoacyl-transfer RNA synthetases class-II family profile" evidence="9">
    <location>
        <begin position="187"/>
        <end position="491"/>
    </location>
</feature>
<dbReference type="PANTHER" id="PTHR42918">
    <property type="entry name" value="LYSYL-TRNA SYNTHETASE"/>
    <property type="match status" value="1"/>
</dbReference>
<dbReference type="HAMAP" id="MF_00252">
    <property type="entry name" value="Lys_tRNA_synth_class2"/>
    <property type="match status" value="1"/>
</dbReference>
<comment type="catalytic activity">
    <reaction evidence="6 7 8">
        <text>tRNA(Lys) + L-lysine + ATP = L-lysyl-tRNA(Lys) + AMP + diphosphate</text>
        <dbReference type="Rhea" id="RHEA:20792"/>
        <dbReference type="Rhea" id="RHEA-COMP:9696"/>
        <dbReference type="Rhea" id="RHEA-COMP:9697"/>
        <dbReference type="ChEBI" id="CHEBI:30616"/>
        <dbReference type="ChEBI" id="CHEBI:32551"/>
        <dbReference type="ChEBI" id="CHEBI:33019"/>
        <dbReference type="ChEBI" id="CHEBI:78442"/>
        <dbReference type="ChEBI" id="CHEBI:78529"/>
        <dbReference type="ChEBI" id="CHEBI:456215"/>
        <dbReference type="EC" id="6.1.1.6"/>
    </reaction>
</comment>
<dbReference type="Gene3D" id="3.30.930.10">
    <property type="entry name" value="Bira Bifunctional Protein, Domain 2"/>
    <property type="match status" value="1"/>
</dbReference>
<comment type="similarity">
    <text evidence="7">Belongs to the class-II aminoacyl-tRNA synthetase family.</text>
</comment>
<dbReference type="InterPro" id="IPR012340">
    <property type="entry name" value="NA-bd_OB-fold"/>
</dbReference>
<dbReference type="GO" id="GO:0000287">
    <property type="term" value="F:magnesium ion binding"/>
    <property type="evidence" value="ECO:0007669"/>
    <property type="project" value="UniProtKB-UniRule"/>
</dbReference>
<dbReference type="GO" id="GO:0005829">
    <property type="term" value="C:cytosol"/>
    <property type="evidence" value="ECO:0007669"/>
    <property type="project" value="TreeGrafter"/>
</dbReference>
<evidence type="ECO:0000256" key="3">
    <source>
        <dbReference type="ARBA" id="ARBA00022741"/>
    </source>
</evidence>
<keyword evidence="4 7" id="KW-0067">ATP-binding</keyword>
<organism evidence="10 11">
    <name type="scientific">Candidatus Wolfebacteria bacterium CG_4_10_14_0_8_um_filter_37_11</name>
    <dbReference type="NCBI Taxonomy" id="1975062"/>
    <lineage>
        <taxon>Bacteria</taxon>
        <taxon>Candidatus Wolfeibacteriota</taxon>
    </lineage>
</organism>
<gene>
    <name evidence="7 10" type="primary">lysS</name>
    <name evidence="10" type="ORF">COY96_02370</name>
</gene>
<dbReference type="SUPFAM" id="SSF50249">
    <property type="entry name" value="Nucleic acid-binding proteins"/>
    <property type="match status" value="1"/>
</dbReference>
<keyword evidence="5 7" id="KW-0030">Aminoacyl-tRNA synthetase</keyword>
<dbReference type="PROSITE" id="PS50862">
    <property type="entry name" value="AA_TRNA_LIGASE_II"/>
    <property type="match status" value="1"/>
</dbReference>
<evidence type="ECO:0000256" key="8">
    <source>
        <dbReference type="RuleBase" id="RU000336"/>
    </source>
</evidence>
<accession>A0A2M7Q8S4</accession>
<sequence>MLEDIIQERKKKLENFIKTGVEPYPEKAKRTHKISEALINFSSLLKLRKKIFICGRIFGMRVMGNIVFYDLRDESGKIQGVLKADALVGFPTQRRGKDNLKKEFALFKENLDIGDFIEVGGVLFETKTGEKSVEIKNLRLLAKSLRPLPSQWHGLEDIETRLRKRYLDILMSPETKEIFFKKNVFWQTFRECLRKEGFLELETPVLEATPGGADAEPFITHHNALGQNFYLRISLEIALKKLLVAGYEKIFEIGRIFRNEGISPEHLQDYTQLEFYWAYENQETLMKFVEKTYKEVIKNTCGKLETKWQGARKINWSKKWQKIDYSQIFKEKIGLDFNKAGRDELFRKAKEAGLKPEAGLGKGRLIDLLFKKIIRPTLIQPVFLVNQPVEIEPLAKRQEKNKNLVCRFQVVACGTELGKGFSEANDPIDQRQRFEEQMALREGGDKEAQRLDENFLEALEYGMPPTAGFGVSERLFAILMDKPVRETTIFPLMRAKKNK</sequence>
<evidence type="ECO:0000256" key="2">
    <source>
        <dbReference type="ARBA" id="ARBA00022723"/>
    </source>
</evidence>
<comment type="subunit">
    <text evidence="7">Homodimer.</text>
</comment>
<dbReference type="EMBL" id="PFKZ01000086">
    <property type="protein sequence ID" value="PIY59354.1"/>
    <property type="molecule type" value="Genomic_DNA"/>
</dbReference>
<evidence type="ECO:0000313" key="11">
    <source>
        <dbReference type="Proteomes" id="UP000230363"/>
    </source>
</evidence>
<dbReference type="AlphaFoldDB" id="A0A2M7Q8S4"/>
<dbReference type="PANTHER" id="PTHR42918:SF15">
    <property type="entry name" value="LYSINE--TRNA LIGASE, CHLOROPLASTIC_MITOCHONDRIAL"/>
    <property type="match status" value="1"/>
</dbReference>
<dbReference type="InterPro" id="IPR044136">
    <property type="entry name" value="Lys-tRNA-ligase_II_N"/>
</dbReference>
<comment type="caution">
    <text evidence="10">The sequence shown here is derived from an EMBL/GenBank/DDBJ whole genome shotgun (WGS) entry which is preliminary data.</text>
</comment>